<evidence type="ECO:0000313" key="2">
    <source>
        <dbReference type="WBParaSite" id="ES5_v2.g17572.t1"/>
    </source>
</evidence>
<protein>
    <submittedName>
        <fullName evidence="2">Uncharacterized protein</fullName>
    </submittedName>
</protein>
<accession>A0AC34FJS5</accession>
<sequence>MKDKKFKKEVLKEKKLQKRHGDETMNKTAEDGIIRDSDGKVSCCIPFMKCTRIGFPIPTSLNNGVKFECTNSECIFSQHLVHIECFESLELSLNTLIENQGLNNALSQKCQIKSLWSKQGLSLIHKNLKCACGKGIMKRDEESWMKREKMLEPPKEEKKKHKPKATHLPSLEYGCNKTGPARINHLKACYEFDLSPRNRQQPSRSIVYVDENKNASSSRGARKHSVNSVTSDCTTSTSKSSDATVSAAPDTKIQPLRFYQHTGSNIKFLFKSNETFGIQIYEDNQLKMLPNIFGNNFAPMYLSLANGKPEFGEKAKENYKKYPSFVIYDILNIVGKALYEIKVDPKWGFKVSEDDGVIFFEVDSPAGPKILSEQLLIASFLKFMKNRVEEYLNNGQEISQIDVKTDFKISIPQKHIFFEAGLKCGIEILSFDLIDTN</sequence>
<dbReference type="Proteomes" id="UP000887579">
    <property type="component" value="Unplaced"/>
</dbReference>
<dbReference type="WBParaSite" id="ES5_v2.g17572.t1">
    <property type="protein sequence ID" value="ES5_v2.g17572.t1"/>
    <property type="gene ID" value="ES5_v2.g17572"/>
</dbReference>
<name>A0AC34FJS5_9BILA</name>
<organism evidence="1 2">
    <name type="scientific">Panagrolaimus sp. ES5</name>
    <dbReference type="NCBI Taxonomy" id="591445"/>
    <lineage>
        <taxon>Eukaryota</taxon>
        <taxon>Metazoa</taxon>
        <taxon>Ecdysozoa</taxon>
        <taxon>Nematoda</taxon>
        <taxon>Chromadorea</taxon>
        <taxon>Rhabditida</taxon>
        <taxon>Tylenchina</taxon>
        <taxon>Panagrolaimomorpha</taxon>
        <taxon>Panagrolaimoidea</taxon>
        <taxon>Panagrolaimidae</taxon>
        <taxon>Panagrolaimus</taxon>
    </lineage>
</organism>
<proteinExistence type="predicted"/>
<reference evidence="2" key="1">
    <citation type="submission" date="2022-11" db="UniProtKB">
        <authorList>
            <consortium name="WormBaseParasite"/>
        </authorList>
    </citation>
    <scope>IDENTIFICATION</scope>
</reference>
<evidence type="ECO:0000313" key="1">
    <source>
        <dbReference type="Proteomes" id="UP000887579"/>
    </source>
</evidence>